<proteinExistence type="predicted"/>
<name>A0ABD1NDN6_9FABA</name>
<feature type="region of interest" description="Disordered" evidence="1">
    <location>
        <begin position="1"/>
        <end position="29"/>
    </location>
</feature>
<gene>
    <name evidence="2" type="ORF">Fmac_006575</name>
</gene>
<protein>
    <submittedName>
        <fullName evidence="2">Uncharacterized protein</fullName>
    </submittedName>
</protein>
<dbReference type="AlphaFoldDB" id="A0ABD1NDN6"/>
<feature type="compositionally biased region" description="Pro residues" evidence="1">
    <location>
        <begin position="17"/>
        <end position="26"/>
    </location>
</feature>
<organism evidence="2 3">
    <name type="scientific">Flemingia macrophylla</name>
    <dbReference type="NCBI Taxonomy" id="520843"/>
    <lineage>
        <taxon>Eukaryota</taxon>
        <taxon>Viridiplantae</taxon>
        <taxon>Streptophyta</taxon>
        <taxon>Embryophyta</taxon>
        <taxon>Tracheophyta</taxon>
        <taxon>Spermatophyta</taxon>
        <taxon>Magnoliopsida</taxon>
        <taxon>eudicotyledons</taxon>
        <taxon>Gunneridae</taxon>
        <taxon>Pentapetalae</taxon>
        <taxon>rosids</taxon>
        <taxon>fabids</taxon>
        <taxon>Fabales</taxon>
        <taxon>Fabaceae</taxon>
        <taxon>Papilionoideae</taxon>
        <taxon>50 kb inversion clade</taxon>
        <taxon>NPAAA clade</taxon>
        <taxon>indigoferoid/millettioid clade</taxon>
        <taxon>Phaseoleae</taxon>
        <taxon>Flemingia</taxon>
    </lineage>
</organism>
<dbReference type="EMBL" id="JBGMDY010000002">
    <property type="protein sequence ID" value="KAL2345290.1"/>
    <property type="molecule type" value="Genomic_DNA"/>
</dbReference>
<reference evidence="2 3" key="1">
    <citation type="submission" date="2024-08" db="EMBL/GenBank/DDBJ databases">
        <title>Insights into the chromosomal genome structure of Flemingia macrophylla.</title>
        <authorList>
            <person name="Ding Y."/>
            <person name="Zhao Y."/>
            <person name="Bi W."/>
            <person name="Wu M."/>
            <person name="Zhao G."/>
            <person name="Gong Y."/>
            <person name="Li W."/>
            <person name="Zhang P."/>
        </authorList>
    </citation>
    <scope>NUCLEOTIDE SEQUENCE [LARGE SCALE GENOMIC DNA]</scope>
    <source>
        <strain evidence="2">DYQJB</strain>
        <tissue evidence="2">Leaf</tissue>
    </source>
</reference>
<evidence type="ECO:0000256" key="1">
    <source>
        <dbReference type="SAM" id="MobiDB-lite"/>
    </source>
</evidence>
<comment type="caution">
    <text evidence="2">The sequence shown here is derived from an EMBL/GenBank/DDBJ whole genome shotgun (WGS) entry which is preliminary data.</text>
</comment>
<dbReference type="Proteomes" id="UP001603857">
    <property type="component" value="Unassembled WGS sequence"/>
</dbReference>
<evidence type="ECO:0000313" key="3">
    <source>
        <dbReference type="Proteomes" id="UP001603857"/>
    </source>
</evidence>
<evidence type="ECO:0000313" key="2">
    <source>
        <dbReference type="EMBL" id="KAL2345290.1"/>
    </source>
</evidence>
<accession>A0ABD1NDN6</accession>
<keyword evidence="3" id="KW-1185">Reference proteome</keyword>
<sequence>MSDNKQPHLNGAYYGPAIPPAEPPPPPRKKLLLLPLRNLLEDSGDTHRPGWPRNPHLLAGRSASFLQVLRDGSRPDPIRVRYQQQHTWLQHGAQLHCTKPQQEAEYILRQSRGLSVLRGHQLTQDNIDGVYDIYVKLYFRIRFRLRDAISKDYKPKVK</sequence>